<dbReference type="RefSeq" id="WP_193780779.1">
    <property type="nucleotide sequence ID" value="NZ_JADDOJ010000043.1"/>
</dbReference>
<evidence type="ECO:0000256" key="1">
    <source>
        <dbReference type="SAM" id="MobiDB-lite"/>
    </source>
</evidence>
<dbReference type="Gene3D" id="2.40.50.320">
    <property type="entry name" value="Copper binding periplasmic protein CusF"/>
    <property type="match status" value="1"/>
</dbReference>
<comment type="caution">
    <text evidence="3">The sequence shown here is derived from an EMBL/GenBank/DDBJ whole genome shotgun (WGS) entry which is preliminary data.</text>
</comment>
<evidence type="ECO:0000313" key="4">
    <source>
        <dbReference type="Proteomes" id="UP000715965"/>
    </source>
</evidence>
<dbReference type="InterPro" id="IPR042230">
    <property type="entry name" value="CusF_sf"/>
</dbReference>
<keyword evidence="4" id="KW-1185">Reference proteome</keyword>
<dbReference type="Pfam" id="PF11604">
    <property type="entry name" value="CusF_Ec"/>
    <property type="match status" value="1"/>
</dbReference>
<accession>A0ABR9SG51</accession>
<feature type="region of interest" description="Disordered" evidence="1">
    <location>
        <begin position="20"/>
        <end position="51"/>
    </location>
</feature>
<keyword evidence="2" id="KW-0732">Signal</keyword>
<protein>
    <submittedName>
        <fullName evidence="3">Copper-binding protein</fullName>
    </submittedName>
</protein>
<dbReference type="EMBL" id="JADDOJ010000043">
    <property type="protein sequence ID" value="MBE7941240.1"/>
    <property type="molecule type" value="Genomic_DNA"/>
</dbReference>
<proteinExistence type="predicted"/>
<feature type="compositionally biased region" description="Low complexity" evidence="1">
    <location>
        <begin position="20"/>
        <end position="44"/>
    </location>
</feature>
<gene>
    <name evidence="3" type="ORF">IM725_11725</name>
</gene>
<dbReference type="Proteomes" id="UP000715965">
    <property type="component" value="Unassembled WGS sequence"/>
</dbReference>
<evidence type="ECO:0000313" key="3">
    <source>
        <dbReference type="EMBL" id="MBE7941240.1"/>
    </source>
</evidence>
<reference evidence="3 4" key="1">
    <citation type="submission" date="2020-10" db="EMBL/GenBank/DDBJ databases">
        <title>Draft genome of Ramlibacter aquaticus LMG 30558.</title>
        <authorList>
            <person name="Props R."/>
        </authorList>
    </citation>
    <scope>NUCLEOTIDE SEQUENCE [LARGE SCALE GENOMIC DNA]</scope>
    <source>
        <strain evidence="3 4">LMG 30558</strain>
    </source>
</reference>
<dbReference type="InterPro" id="IPR021647">
    <property type="entry name" value="CusF_Ec"/>
</dbReference>
<feature type="chain" id="PRO_5046935520" evidence="2">
    <location>
        <begin position="21"/>
        <end position="117"/>
    </location>
</feature>
<sequence length="117" mass="12255">MKAPQRVLCALFAAAAVAHAQQPAASEPDPAAHHPAAGAQAGAPLLSEGEVRKVDPELGKVTLRHGPLTNLDMPGMTMVFTATDKKLLDGLKPGDKVRFTADRKDGVFVVTALEVVH</sequence>
<feature type="signal peptide" evidence="2">
    <location>
        <begin position="1"/>
        <end position="20"/>
    </location>
</feature>
<organism evidence="3 4">
    <name type="scientific">Ramlibacter aquaticus</name>
    <dbReference type="NCBI Taxonomy" id="2780094"/>
    <lineage>
        <taxon>Bacteria</taxon>
        <taxon>Pseudomonadati</taxon>
        <taxon>Pseudomonadota</taxon>
        <taxon>Betaproteobacteria</taxon>
        <taxon>Burkholderiales</taxon>
        <taxon>Comamonadaceae</taxon>
        <taxon>Ramlibacter</taxon>
    </lineage>
</organism>
<name>A0ABR9SG51_9BURK</name>
<evidence type="ECO:0000256" key="2">
    <source>
        <dbReference type="SAM" id="SignalP"/>
    </source>
</evidence>